<dbReference type="InParanoid" id="A0A0V0QIL1"/>
<dbReference type="InterPro" id="IPR006254">
    <property type="entry name" value="Isocitrate_lyase"/>
</dbReference>
<dbReference type="NCBIfam" id="TIGR01346">
    <property type="entry name" value="isocit_lyase"/>
    <property type="match status" value="1"/>
</dbReference>
<dbReference type="GO" id="GO:0016301">
    <property type="term" value="F:kinase activity"/>
    <property type="evidence" value="ECO:0007669"/>
    <property type="project" value="UniProtKB-KW"/>
</dbReference>
<protein>
    <recommendedName>
        <fullName evidence="2">isocitrate lyase</fullName>
        <ecNumber evidence="2">4.1.3.1</ecNumber>
    </recommendedName>
</protein>
<dbReference type="OrthoDB" id="4078635at2759"/>
<dbReference type="Pfam" id="PF00463">
    <property type="entry name" value="ICL"/>
    <property type="match status" value="1"/>
</dbReference>
<evidence type="ECO:0000256" key="6">
    <source>
        <dbReference type="SAM" id="MobiDB-lite"/>
    </source>
</evidence>
<dbReference type="InterPro" id="IPR015813">
    <property type="entry name" value="Pyrv/PenolPyrv_kinase-like_dom"/>
</dbReference>
<evidence type="ECO:0000313" key="8">
    <source>
        <dbReference type="Proteomes" id="UP000054937"/>
    </source>
</evidence>
<dbReference type="GO" id="GO:0004451">
    <property type="term" value="F:isocitrate lyase activity"/>
    <property type="evidence" value="ECO:0007669"/>
    <property type="project" value="UniProtKB-EC"/>
</dbReference>
<keyword evidence="7" id="KW-0418">Kinase</keyword>
<keyword evidence="7" id="KW-0670">Pyruvate</keyword>
<feature type="compositionally biased region" description="Polar residues" evidence="6">
    <location>
        <begin position="775"/>
        <end position="787"/>
    </location>
</feature>
<reference evidence="7 8" key="1">
    <citation type="journal article" date="2015" name="Sci. Rep.">
        <title>Genome of the facultative scuticociliatosis pathogen Pseudocohnilembus persalinus provides insight into its virulence through horizontal gene transfer.</title>
        <authorList>
            <person name="Xiong J."/>
            <person name="Wang G."/>
            <person name="Cheng J."/>
            <person name="Tian M."/>
            <person name="Pan X."/>
            <person name="Warren A."/>
            <person name="Jiang C."/>
            <person name="Yuan D."/>
            <person name="Miao W."/>
        </authorList>
    </citation>
    <scope>NUCLEOTIDE SEQUENCE [LARGE SCALE GENOMIC DNA]</scope>
    <source>
        <strain evidence="7">36N120E</strain>
    </source>
</reference>
<dbReference type="CDD" id="cd00377">
    <property type="entry name" value="ICL_PEPM"/>
    <property type="match status" value="1"/>
</dbReference>
<dbReference type="InterPro" id="IPR040442">
    <property type="entry name" value="Pyrv_kinase-like_dom_sf"/>
</dbReference>
<accession>A0A0V0QIL1</accession>
<dbReference type="EC" id="4.1.3.1" evidence="2"/>
<dbReference type="GO" id="GO:0006099">
    <property type="term" value="P:tricarboxylic acid cycle"/>
    <property type="evidence" value="ECO:0007669"/>
    <property type="project" value="UniProtKB-KW"/>
</dbReference>
<comment type="caution">
    <text evidence="7">The sequence shown here is derived from an EMBL/GenBank/DDBJ whole genome shotgun (WGS) entry which is preliminary data.</text>
</comment>
<dbReference type="PANTHER" id="PTHR21631">
    <property type="entry name" value="ISOCITRATE LYASE/MALATE SYNTHASE"/>
    <property type="match status" value="1"/>
</dbReference>
<keyword evidence="8" id="KW-1185">Reference proteome</keyword>
<evidence type="ECO:0000313" key="7">
    <source>
        <dbReference type="EMBL" id="KRX02057.1"/>
    </source>
</evidence>
<keyword evidence="5" id="KW-0456">Lyase</keyword>
<dbReference type="Proteomes" id="UP000054937">
    <property type="component" value="Unassembled WGS sequence"/>
</dbReference>
<keyword evidence="3" id="KW-0329">Glyoxylate bypass</keyword>
<evidence type="ECO:0000256" key="3">
    <source>
        <dbReference type="ARBA" id="ARBA00022435"/>
    </source>
</evidence>
<name>A0A0V0QIL1_PSEPJ</name>
<keyword evidence="4" id="KW-0816">Tricarboxylic acid cycle</keyword>
<evidence type="ECO:0000256" key="4">
    <source>
        <dbReference type="ARBA" id="ARBA00022532"/>
    </source>
</evidence>
<feature type="region of interest" description="Disordered" evidence="6">
    <location>
        <begin position="771"/>
        <end position="808"/>
    </location>
</feature>
<sequence length="880" mass="102081">MANISFKGQEETEILKERTQRVQQFFDLPRFKEISRPYSAKQVAELQQSIPINYPSQLLSQKLFDFLEGARQRGEGHPTMGALDTVQAANYAKYLKTIYVSGWQSSSTASTTNEPGPDFADYPADTVPNKVDQLFKGLLLQDRIQNQARANMTEEQRKSTPKIDYMCPIIADADAGFGGVTSTMKLTKLFIEAGASGIHIEDQRPGNKKCGHMGGKVIVSARENISRLIASRLQADILNTPLVILSRIDALSAKLIDSNIDPIDQPFILGLYKNKQCTYPEAGIMQIQQNFQGKTQQMLIEKWNSIVYDMSLVQAQKFAHENGFEFAFDWEALRSEEGFYLIKGCVELCARRAREFLKYSDMVWMETPSPSVALAEKFAKLVKQDWPNKFLAYNLSPSFNWSAFDMDDKQIASFSDDLGKLGYCWQFITLAGFHSTALKSEKLAKDFGKRKMIAYVEKVQRKEAKHNVDQLTHQRWSGAQYIDQAQQLINSKSSTLASSAESTENQFNTNNKDIVKKQATEESYQFPICQEHNQNIDRICFDKNCKLFFQVTCLDCMYDFHDHKIQQVPKIQLVLKYLIFQINQNLDNNLQKNQKINQNSSYNYPIYQTQSRLEKLVQQFQKSKQLNFDNYQQEQQKQNIAQNLIDIGQELKNLGQFTNHISQDTSEIMQQKQLMANSQDIQQILIEIFKFPHNKEQLQKSLKQIKNYAYVIQFQNNDYKLTQSKPQHQQQQQLILKIKQSNTFFDLEDFQKNIQQINNIQQQIFQKLQQKLDQNDTSSSNSQFQEINNKNKNNKNNQISQEQQDNQQQEHFINEKFQKIKLEEWKKCLKKAHNNCLRYPNQGESTCLILYNQPGYCDNCQMILDIYQQNIEQLKSKIKI</sequence>
<dbReference type="InterPro" id="IPR018523">
    <property type="entry name" value="Isocitrate_lyase_ph_CS"/>
</dbReference>
<dbReference type="GO" id="GO:0006097">
    <property type="term" value="P:glyoxylate cycle"/>
    <property type="evidence" value="ECO:0007669"/>
    <property type="project" value="UniProtKB-KW"/>
</dbReference>
<organism evidence="7 8">
    <name type="scientific">Pseudocohnilembus persalinus</name>
    <name type="common">Ciliate</name>
    <dbReference type="NCBI Taxonomy" id="266149"/>
    <lineage>
        <taxon>Eukaryota</taxon>
        <taxon>Sar</taxon>
        <taxon>Alveolata</taxon>
        <taxon>Ciliophora</taxon>
        <taxon>Intramacronucleata</taxon>
        <taxon>Oligohymenophorea</taxon>
        <taxon>Scuticociliatia</taxon>
        <taxon>Philasterida</taxon>
        <taxon>Pseudocohnilembidae</taxon>
        <taxon>Pseudocohnilembus</taxon>
    </lineage>
</organism>
<evidence type="ECO:0000256" key="2">
    <source>
        <dbReference type="ARBA" id="ARBA00012909"/>
    </source>
</evidence>
<dbReference type="SUPFAM" id="SSF51621">
    <property type="entry name" value="Phosphoenolpyruvate/pyruvate domain"/>
    <property type="match status" value="1"/>
</dbReference>
<feature type="compositionally biased region" description="Low complexity" evidence="6">
    <location>
        <begin position="788"/>
        <end position="808"/>
    </location>
</feature>
<proteinExistence type="predicted"/>
<dbReference type="Gene3D" id="3.20.20.60">
    <property type="entry name" value="Phosphoenolpyruvate-binding domains"/>
    <property type="match status" value="1"/>
</dbReference>
<evidence type="ECO:0000256" key="5">
    <source>
        <dbReference type="ARBA" id="ARBA00023239"/>
    </source>
</evidence>
<keyword evidence="7" id="KW-0808">Transferase</keyword>
<comment type="pathway">
    <text evidence="1">Carbohydrate metabolism; glyoxylate cycle; (S)-malate from isocitrate: step 1/2.</text>
</comment>
<dbReference type="PROSITE" id="PS00161">
    <property type="entry name" value="ISOCITRATE_LYASE"/>
    <property type="match status" value="1"/>
</dbReference>
<dbReference type="PANTHER" id="PTHR21631:SF3">
    <property type="entry name" value="BIFUNCTIONAL GLYOXYLATE CYCLE PROTEIN"/>
    <property type="match status" value="1"/>
</dbReference>
<dbReference type="EMBL" id="LDAU01000159">
    <property type="protein sequence ID" value="KRX02057.1"/>
    <property type="molecule type" value="Genomic_DNA"/>
</dbReference>
<dbReference type="AlphaFoldDB" id="A0A0V0QIL1"/>
<evidence type="ECO:0000256" key="1">
    <source>
        <dbReference type="ARBA" id="ARBA00004793"/>
    </source>
</evidence>
<gene>
    <name evidence="7" type="ORF">PPERSA_07702</name>
</gene>
<dbReference type="InterPro" id="IPR039556">
    <property type="entry name" value="ICL/PEPM"/>
</dbReference>